<comment type="caution">
    <text evidence="1">The sequence shown here is derived from an EMBL/GenBank/DDBJ whole genome shotgun (WGS) entry which is preliminary data.</text>
</comment>
<dbReference type="InterPro" id="IPR036689">
    <property type="entry name" value="ESAT-6-like_sf"/>
</dbReference>
<dbReference type="SUPFAM" id="SSF140453">
    <property type="entry name" value="EsxAB dimer-like"/>
    <property type="match status" value="1"/>
</dbReference>
<evidence type="ECO:0008006" key="3">
    <source>
        <dbReference type="Google" id="ProtNLM"/>
    </source>
</evidence>
<proteinExistence type="predicted"/>
<name>A0A9D1F2W0_9FIRM</name>
<gene>
    <name evidence="1" type="ORF">IAB46_03445</name>
</gene>
<protein>
    <recommendedName>
        <fullName evidence="3">WXG100 family type VII secretion target</fullName>
    </recommendedName>
</protein>
<reference evidence="1" key="1">
    <citation type="submission" date="2020-10" db="EMBL/GenBank/DDBJ databases">
        <authorList>
            <person name="Gilroy R."/>
        </authorList>
    </citation>
    <scope>NUCLEOTIDE SEQUENCE</scope>
    <source>
        <strain evidence="1">CHK178-757</strain>
    </source>
</reference>
<dbReference type="Gene3D" id="1.10.287.1060">
    <property type="entry name" value="ESAT-6-like"/>
    <property type="match status" value="1"/>
</dbReference>
<reference evidence="1" key="2">
    <citation type="journal article" date="2021" name="PeerJ">
        <title>Extensive microbial diversity within the chicken gut microbiome revealed by metagenomics and culture.</title>
        <authorList>
            <person name="Gilroy R."/>
            <person name="Ravi A."/>
            <person name="Getino M."/>
            <person name="Pursley I."/>
            <person name="Horton D.L."/>
            <person name="Alikhan N.F."/>
            <person name="Baker D."/>
            <person name="Gharbi K."/>
            <person name="Hall N."/>
            <person name="Watson M."/>
            <person name="Adriaenssens E.M."/>
            <person name="Foster-Nyarko E."/>
            <person name="Jarju S."/>
            <person name="Secka A."/>
            <person name="Antonio M."/>
            <person name="Oren A."/>
            <person name="Chaudhuri R.R."/>
            <person name="La Ragione R."/>
            <person name="Hildebrand F."/>
            <person name="Pallen M.J."/>
        </authorList>
    </citation>
    <scope>NUCLEOTIDE SEQUENCE</scope>
    <source>
        <strain evidence="1">CHK178-757</strain>
    </source>
</reference>
<evidence type="ECO:0000313" key="1">
    <source>
        <dbReference type="EMBL" id="HIS46610.1"/>
    </source>
</evidence>
<sequence>MAQLSKTTIEINFKNAYRQAEQLERLAQELSRIAGSQLSGTLQSVAGSWKGDSANLFLQKGNTLMSQISASAQALRETASGIQTIARNTYNAEMRALELAQIREAEQI</sequence>
<dbReference type="EMBL" id="DVIT01000013">
    <property type="protein sequence ID" value="HIS46610.1"/>
    <property type="molecule type" value="Genomic_DNA"/>
</dbReference>
<accession>A0A9D1F2W0</accession>
<organism evidence="1 2">
    <name type="scientific">Candidatus Scybalocola faecigallinarum</name>
    <dbReference type="NCBI Taxonomy" id="2840941"/>
    <lineage>
        <taxon>Bacteria</taxon>
        <taxon>Bacillati</taxon>
        <taxon>Bacillota</taxon>
        <taxon>Clostridia</taxon>
        <taxon>Lachnospirales</taxon>
        <taxon>Lachnospiraceae</taxon>
        <taxon>Lachnospiraceae incertae sedis</taxon>
        <taxon>Candidatus Scybalocola (ex Gilroy et al. 2021)</taxon>
    </lineage>
</organism>
<evidence type="ECO:0000313" key="2">
    <source>
        <dbReference type="Proteomes" id="UP000823927"/>
    </source>
</evidence>
<dbReference type="Proteomes" id="UP000823927">
    <property type="component" value="Unassembled WGS sequence"/>
</dbReference>
<dbReference type="AlphaFoldDB" id="A0A9D1F2W0"/>